<protein>
    <submittedName>
        <fullName evidence="2">Phospholipid/cholesterol/gamma-HCH transport system substrate-binding protein</fullName>
    </submittedName>
</protein>
<proteinExistence type="predicted"/>
<accession>A0A315T8A0</accession>
<reference evidence="2 3" key="1">
    <citation type="submission" date="2018-10" db="EMBL/GenBank/DDBJ databases">
        <title>Sequencing the genomes of 1000 actinobacteria strains.</title>
        <authorList>
            <person name="Klenk H.-P."/>
        </authorList>
    </citation>
    <scope>NUCLEOTIDE SEQUENCE [LARGE SCALE GENOMIC DNA]</scope>
    <source>
        <strain evidence="2 3">DSM 44343</strain>
    </source>
</reference>
<dbReference type="PANTHER" id="PTHR33371">
    <property type="entry name" value="INTERMEMBRANE PHOSPHOLIPID TRANSPORT SYSTEM BINDING PROTEIN MLAD-RELATED"/>
    <property type="match status" value="1"/>
</dbReference>
<accession>A0A495ISH9</accession>
<organism evidence="2 3">
    <name type="scientific">Williamsia marianensis</name>
    <dbReference type="NCBI Taxonomy" id="85044"/>
    <lineage>
        <taxon>Bacteria</taxon>
        <taxon>Bacillati</taxon>
        <taxon>Actinomycetota</taxon>
        <taxon>Actinomycetes</taxon>
        <taxon>Mycobacteriales</taxon>
        <taxon>Nocardiaceae</taxon>
        <taxon>Williamsia</taxon>
    </lineage>
</organism>
<evidence type="ECO:0000313" key="3">
    <source>
        <dbReference type="Proteomes" id="UP000274762"/>
    </source>
</evidence>
<evidence type="ECO:0000259" key="1">
    <source>
        <dbReference type="Pfam" id="PF02470"/>
    </source>
</evidence>
<dbReference type="EMBL" id="RBKV01000002">
    <property type="protein sequence ID" value="RKR79745.1"/>
    <property type="molecule type" value="Genomic_DNA"/>
</dbReference>
<dbReference type="Proteomes" id="UP000274762">
    <property type="component" value="Unassembled WGS sequence"/>
</dbReference>
<dbReference type="Pfam" id="PF02470">
    <property type="entry name" value="MlaD"/>
    <property type="match status" value="1"/>
</dbReference>
<dbReference type="PANTHER" id="PTHR33371:SF4">
    <property type="entry name" value="INTERMEMBRANE PHOSPHOLIPID TRANSPORT SYSTEM BINDING PROTEIN MLAD"/>
    <property type="match status" value="1"/>
</dbReference>
<feature type="domain" description="Mce/MlaD" evidence="1">
    <location>
        <begin position="36"/>
        <end position="109"/>
    </location>
</feature>
<gene>
    <name evidence="2" type="ORF">DFJ75_4876</name>
</gene>
<dbReference type="InterPro" id="IPR003399">
    <property type="entry name" value="Mce/MlaD"/>
</dbReference>
<evidence type="ECO:0000313" key="2">
    <source>
        <dbReference type="EMBL" id="RKR79745.1"/>
    </source>
</evidence>
<dbReference type="AlphaFoldDB" id="A0A315T8A0"/>
<dbReference type="InterPro" id="IPR052336">
    <property type="entry name" value="MlaD_Phospholipid_Transporter"/>
</dbReference>
<name>A0A315T8A0_WILMA</name>
<dbReference type="RefSeq" id="WP_062800734.1">
    <property type="nucleotide sequence ID" value="NZ_CBCRXS010000016.1"/>
</dbReference>
<comment type="caution">
    <text evidence="2">The sequence shown here is derived from an EMBL/GenBank/DDBJ whole genome shotgun (WGS) entry which is preliminary data.</text>
</comment>
<sequence length="349" mass="36193">MLTTWVRRLLLLIAVVVVVIAGIGIGRTASDDTRALCAEFTDASGLFEGNAVAMLGKKVGSVVGVQQNKGQSGVRVEMRVDKSVPLSADVGATMVSTSIVTERQIEFTKPYSGGARYETNQCISLSKTRTPLGVSQTLDSISNLSEDLVKDNGRNTDAVLQSLKLVSRNLEGTQGDVAGIIKDSATLINDPAKRDGQIRRIVGNLATLTGVATENDKELTALFDNFVGAINVIVAFGQTFGAAVEYAGTFVPILSRLATDFGPPVFAIGDAAVPLIAGMGEQPDMMAAVAARTADLIVKHPDAKSIVQAFAVSLPLRSLVSGCAAPVANGVCRPGDASKTIAGMMGGGA</sequence>
<dbReference type="GO" id="GO:0005576">
    <property type="term" value="C:extracellular region"/>
    <property type="evidence" value="ECO:0007669"/>
    <property type="project" value="TreeGrafter"/>
</dbReference>